<accession>Q0J2N2</accession>
<proteinExistence type="predicted"/>
<dbReference type="AlphaFoldDB" id="Q0J2N2"/>
<protein>
    <submittedName>
        <fullName evidence="1">Os09g0322600 protein</fullName>
    </submittedName>
</protein>
<sequence>MQSKGSGAGLSSPSILPRYHKDVPANPYPNKCNPISLWHVTCINRRKETRKVKVSVMELWDAINPNINKIISRQHYTD</sequence>
<dbReference type="EMBL" id="AP008215">
    <property type="protein sequence ID" value="BAF24780.1"/>
    <property type="molecule type" value="Genomic_DNA"/>
</dbReference>
<reference evidence="2" key="2">
    <citation type="journal article" date="2008" name="Nucleic Acids Res.">
        <title>The rice annotation project database (RAP-DB): 2008 update.</title>
        <authorList>
            <consortium name="The rice annotation project (RAP)"/>
        </authorList>
    </citation>
    <scope>GENOME REANNOTATION</scope>
    <source>
        <strain evidence="2">cv. Nipponbare</strain>
    </source>
</reference>
<dbReference type="KEGG" id="dosa:Os09g0322600"/>
<reference evidence="1 2" key="1">
    <citation type="journal article" date="2005" name="Nature">
        <title>The map-based sequence of the rice genome.</title>
        <authorList>
            <consortium name="International rice genome sequencing project (IRGSP)"/>
            <person name="Matsumoto T."/>
            <person name="Wu J."/>
            <person name="Kanamori H."/>
            <person name="Katayose Y."/>
            <person name="Fujisawa M."/>
            <person name="Namiki N."/>
            <person name="Mizuno H."/>
            <person name="Yamamoto K."/>
            <person name="Antonio B.A."/>
            <person name="Baba T."/>
            <person name="Sakata K."/>
            <person name="Nagamura Y."/>
            <person name="Aoki H."/>
            <person name="Arikawa K."/>
            <person name="Arita K."/>
            <person name="Bito T."/>
            <person name="Chiden Y."/>
            <person name="Fujitsuka N."/>
            <person name="Fukunaka R."/>
            <person name="Hamada M."/>
            <person name="Harada C."/>
            <person name="Hayashi A."/>
            <person name="Hijishita S."/>
            <person name="Honda M."/>
            <person name="Hosokawa S."/>
            <person name="Ichikawa Y."/>
            <person name="Idonuma A."/>
            <person name="Iijima M."/>
            <person name="Ikeda M."/>
            <person name="Ikeno M."/>
            <person name="Ito K."/>
            <person name="Ito S."/>
            <person name="Ito T."/>
            <person name="Ito Y."/>
            <person name="Ito Y."/>
            <person name="Iwabuchi A."/>
            <person name="Kamiya K."/>
            <person name="Karasawa W."/>
            <person name="Kurita K."/>
            <person name="Katagiri S."/>
            <person name="Kikuta A."/>
            <person name="Kobayashi H."/>
            <person name="Kobayashi N."/>
            <person name="Machita K."/>
            <person name="Maehara T."/>
            <person name="Masukawa M."/>
            <person name="Mizubayashi T."/>
            <person name="Mukai Y."/>
            <person name="Nagasaki H."/>
            <person name="Nagata Y."/>
            <person name="Naito S."/>
            <person name="Nakashima M."/>
            <person name="Nakama Y."/>
            <person name="Nakamichi Y."/>
            <person name="Nakamura M."/>
            <person name="Meguro A."/>
            <person name="Negishi M."/>
            <person name="Ohta I."/>
            <person name="Ohta T."/>
            <person name="Okamoto M."/>
            <person name="Ono N."/>
            <person name="Saji S."/>
            <person name="Sakaguchi M."/>
            <person name="Sakai K."/>
            <person name="Shibata M."/>
            <person name="Shimokawa T."/>
            <person name="Song J."/>
            <person name="Takazaki Y."/>
            <person name="Terasawa K."/>
            <person name="Tsugane M."/>
            <person name="Tsuji K."/>
            <person name="Ueda S."/>
            <person name="Waki K."/>
            <person name="Yamagata H."/>
            <person name="Yamamoto M."/>
            <person name="Yamamoto S."/>
            <person name="Yamane H."/>
            <person name="Yoshiki S."/>
            <person name="Yoshihara R."/>
            <person name="Yukawa K."/>
            <person name="Zhong H."/>
            <person name="Yano M."/>
            <person name="Yuan Q."/>
            <person name="Ouyang S."/>
            <person name="Liu J."/>
            <person name="Jones K.M."/>
            <person name="Gansberger K."/>
            <person name="Moffat K."/>
            <person name="Hill J."/>
            <person name="Bera J."/>
            <person name="Fadrosh D."/>
            <person name="Jin S."/>
            <person name="Johri S."/>
            <person name="Kim M."/>
            <person name="Overton L."/>
            <person name="Reardon M."/>
            <person name="Tsitrin T."/>
            <person name="Vuong H."/>
            <person name="Weaver B."/>
            <person name="Ciecko A."/>
            <person name="Tallon L."/>
            <person name="Jackson J."/>
            <person name="Pai G."/>
            <person name="Aken S.V."/>
            <person name="Utterback T."/>
            <person name="Reidmuller S."/>
            <person name="Feldblyum T."/>
            <person name="Hsiao J."/>
            <person name="Zismann V."/>
            <person name="Iobst S."/>
            <person name="de Vazeille A.R."/>
            <person name="Buell C.R."/>
            <person name="Ying K."/>
            <person name="Li Y."/>
            <person name="Lu T."/>
            <person name="Huang Y."/>
            <person name="Zhao Q."/>
            <person name="Feng Q."/>
            <person name="Zhang L."/>
            <person name="Zhu J."/>
            <person name="Weng Q."/>
            <person name="Mu J."/>
            <person name="Lu Y."/>
            <person name="Fan D."/>
            <person name="Liu Y."/>
            <person name="Guan J."/>
            <person name="Zhang Y."/>
            <person name="Yu S."/>
            <person name="Liu X."/>
            <person name="Zhang Y."/>
            <person name="Hong G."/>
            <person name="Han B."/>
            <person name="Choisne N."/>
            <person name="Demange N."/>
            <person name="Orjeda G."/>
            <person name="Samain S."/>
            <person name="Cattolico L."/>
            <person name="Pelletier E."/>
            <person name="Couloux A."/>
            <person name="Segurens B."/>
            <person name="Wincker P."/>
            <person name="D'Hont A."/>
            <person name="Scarpelli C."/>
            <person name="Weissenbach J."/>
            <person name="Salanoubat M."/>
            <person name="Quetier F."/>
            <person name="Yu Y."/>
            <person name="Kim H.R."/>
            <person name="Rambo T."/>
            <person name="Currie J."/>
            <person name="Collura K."/>
            <person name="Luo M."/>
            <person name="Yang T."/>
            <person name="Ammiraju J.S.S."/>
            <person name="Engler F."/>
            <person name="Soderlund C."/>
            <person name="Wing R.A."/>
            <person name="Palmer L.E."/>
            <person name="de la Bastide M."/>
            <person name="Spiegel L."/>
            <person name="Nascimento L."/>
            <person name="Zutavern T."/>
            <person name="O'Shaughnessy A."/>
            <person name="Dike S."/>
            <person name="Dedhia N."/>
            <person name="Preston R."/>
            <person name="Balija V."/>
            <person name="McCombie W.R."/>
            <person name="Chow T."/>
            <person name="Chen H."/>
            <person name="Chung M."/>
            <person name="Chen C."/>
            <person name="Shaw J."/>
            <person name="Wu H."/>
            <person name="Hsiao K."/>
            <person name="Chao Y."/>
            <person name="Chu M."/>
            <person name="Cheng C."/>
            <person name="Hour A."/>
            <person name="Lee P."/>
            <person name="Lin S."/>
            <person name="Lin Y."/>
            <person name="Liou J."/>
            <person name="Liu S."/>
            <person name="Hsing Y."/>
            <person name="Raghuvanshi S."/>
            <person name="Mohanty A."/>
            <person name="Bharti A.K."/>
            <person name="Gaur A."/>
            <person name="Gupta V."/>
            <person name="Kumar D."/>
            <person name="Ravi V."/>
            <person name="Vij S."/>
            <person name="Kapur A."/>
            <person name="Khurana P."/>
            <person name="Khurana P."/>
            <person name="Khurana J.P."/>
            <person name="Tyagi A.K."/>
            <person name="Gaikwad K."/>
            <person name="Singh A."/>
            <person name="Dalal V."/>
            <person name="Srivastava S."/>
            <person name="Dixit A."/>
            <person name="Pal A.K."/>
            <person name="Ghazi I.A."/>
            <person name="Yadav M."/>
            <person name="Pandit A."/>
            <person name="Bhargava A."/>
            <person name="Sureshbabu K."/>
            <person name="Batra K."/>
            <person name="Sharma T.R."/>
            <person name="Mohapatra T."/>
            <person name="Singh N.K."/>
            <person name="Messing J."/>
            <person name="Nelson A.B."/>
            <person name="Fuks G."/>
            <person name="Kavchok S."/>
            <person name="Keizer G."/>
            <person name="Linton E."/>
            <person name="Llaca V."/>
            <person name="Song R."/>
            <person name="Tanyolac B."/>
            <person name="Young S."/>
            <person name="Ho-Il K."/>
            <person name="Hahn J.H."/>
            <person name="Sangsakoo G."/>
            <person name="Vanavichit A."/>
            <person name="de Mattos Luiz.A.T."/>
            <person name="Zimmer P.D."/>
            <person name="Malone G."/>
            <person name="Dellagostin O."/>
            <person name="de Oliveira A.C."/>
            <person name="Bevan M."/>
            <person name="Bancroft I."/>
            <person name="Minx P."/>
            <person name="Cordum H."/>
            <person name="Wilson R."/>
            <person name="Cheng Z."/>
            <person name="Jin W."/>
            <person name="Jiang J."/>
            <person name="Leong S.A."/>
            <person name="Iwama H."/>
            <person name="Gojobori T."/>
            <person name="Itoh T."/>
            <person name="Niimura Y."/>
            <person name="Fujii Y."/>
            <person name="Habara T."/>
            <person name="Sakai H."/>
            <person name="Sato Y."/>
            <person name="Wilson G."/>
            <person name="Kumar K."/>
            <person name="McCouch S."/>
            <person name="Juretic N."/>
            <person name="Hoen D."/>
            <person name="Wright S."/>
            <person name="Bruskiewich R."/>
            <person name="Bureau T."/>
            <person name="Miyao A."/>
            <person name="Hirochika H."/>
            <person name="Nishikawa T."/>
            <person name="Kadowaki K."/>
            <person name="Sugiura M."/>
            <person name="Burr B."/>
            <person name="Sasaki T."/>
        </authorList>
    </citation>
    <scope>NUCLEOTIDE SEQUENCE [LARGE SCALE GENOMIC DNA]</scope>
    <source>
        <strain evidence="2">cv. Nipponbare</strain>
    </source>
</reference>
<name>Q0J2N2_ORYSJ</name>
<dbReference type="Proteomes" id="UP000000763">
    <property type="component" value="Chromosome 9"/>
</dbReference>
<evidence type="ECO:0000313" key="1">
    <source>
        <dbReference type="EMBL" id="BAF24780.1"/>
    </source>
</evidence>
<evidence type="ECO:0000313" key="2">
    <source>
        <dbReference type="Proteomes" id="UP000000763"/>
    </source>
</evidence>
<gene>
    <name evidence="1" type="ordered locus">Os09g0322600</name>
</gene>
<organism evidence="1 2">
    <name type="scientific">Oryza sativa subsp. japonica</name>
    <name type="common">Rice</name>
    <dbReference type="NCBI Taxonomy" id="39947"/>
    <lineage>
        <taxon>Eukaryota</taxon>
        <taxon>Viridiplantae</taxon>
        <taxon>Streptophyta</taxon>
        <taxon>Embryophyta</taxon>
        <taxon>Tracheophyta</taxon>
        <taxon>Spermatophyta</taxon>
        <taxon>Magnoliopsida</taxon>
        <taxon>Liliopsida</taxon>
        <taxon>Poales</taxon>
        <taxon>Poaceae</taxon>
        <taxon>BOP clade</taxon>
        <taxon>Oryzoideae</taxon>
        <taxon>Oryzeae</taxon>
        <taxon>Oryzinae</taxon>
        <taxon>Oryza</taxon>
        <taxon>Oryza sativa</taxon>
    </lineage>
</organism>